<dbReference type="InterPro" id="IPR036388">
    <property type="entry name" value="WH-like_DNA-bd_sf"/>
</dbReference>
<dbReference type="InterPro" id="IPR002481">
    <property type="entry name" value="FUR"/>
</dbReference>
<comment type="subcellular location">
    <subcellularLocation>
        <location evidence="1">Cytoplasm</location>
    </subcellularLocation>
</comment>
<dbReference type="NCBIfam" id="NF045678">
    <property type="entry name" value="TransRegIrrA"/>
    <property type="match status" value="1"/>
</dbReference>
<evidence type="ECO:0000313" key="3">
    <source>
        <dbReference type="Proteomes" id="UP001626536"/>
    </source>
</evidence>
<protein>
    <recommendedName>
        <fullName evidence="1">Ferric uptake regulation protein</fullName>
    </recommendedName>
</protein>
<dbReference type="PANTHER" id="PTHR33202">
    <property type="entry name" value="ZINC UPTAKE REGULATION PROTEIN"/>
    <property type="match status" value="1"/>
</dbReference>
<keyword evidence="1" id="KW-0408">Iron</keyword>
<accession>A0ABZ0HUC8</accession>
<name>A0ABZ0HUC8_9HYPH</name>
<dbReference type="Gene3D" id="1.10.10.10">
    <property type="entry name" value="Winged helix-like DNA-binding domain superfamily/Winged helix DNA-binding domain"/>
    <property type="match status" value="1"/>
</dbReference>
<dbReference type="RefSeq" id="WP_407340394.1">
    <property type="nucleotide sequence ID" value="NZ_CP136862.1"/>
</dbReference>
<dbReference type="CDD" id="cd07153">
    <property type="entry name" value="Fur_like"/>
    <property type="match status" value="1"/>
</dbReference>
<dbReference type="Proteomes" id="UP001626536">
    <property type="component" value="Chromosome"/>
</dbReference>
<comment type="similarity">
    <text evidence="1">Belongs to the Fur family.</text>
</comment>
<dbReference type="Pfam" id="PF01475">
    <property type="entry name" value="FUR"/>
    <property type="match status" value="1"/>
</dbReference>
<keyword evidence="1" id="KW-0678">Repressor</keyword>
<keyword evidence="1" id="KW-0804">Transcription</keyword>
<keyword evidence="1" id="KW-0479">Metal-binding</keyword>
<dbReference type="EMBL" id="CP136862">
    <property type="protein sequence ID" value="WOJ90808.1"/>
    <property type="molecule type" value="Genomic_DNA"/>
</dbReference>
<dbReference type="PANTHER" id="PTHR33202:SF7">
    <property type="entry name" value="FERRIC UPTAKE REGULATION PROTEIN"/>
    <property type="match status" value="1"/>
</dbReference>
<evidence type="ECO:0000313" key="2">
    <source>
        <dbReference type="EMBL" id="WOJ90808.1"/>
    </source>
</evidence>
<evidence type="ECO:0000256" key="1">
    <source>
        <dbReference type="RuleBase" id="RU364037"/>
    </source>
</evidence>
<keyword evidence="1" id="KW-0862">Zinc</keyword>
<organism evidence="2 3">
    <name type="scientific">Methylocapsa polymorpha</name>
    <dbReference type="NCBI Taxonomy" id="3080828"/>
    <lineage>
        <taxon>Bacteria</taxon>
        <taxon>Pseudomonadati</taxon>
        <taxon>Pseudomonadota</taxon>
        <taxon>Alphaproteobacteria</taxon>
        <taxon>Hyphomicrobiales</taxon>
        <taxon>Beijerinckiaceae</taxon>
        <taxon>Methylocapsa</taxon>
    </lineage>
</organism>
<dbReference type="SUPFAM" id="SSF46785">
    <property type="entry name" value="Winged helix' DNA-binding domain"/>
    <property type="match status" value="1"/>
</dbReference>
<gene>
    <name evidence="1" type="primary">fur</name>
    <name evidence="2" type="ORF">RZS28_05850</name>
</gene>
<keyword evidence="1" id="KW-0963">Cytoplasm</keyword>
<keyword evidence="3" id="KW-1185">Reference proteome</keyword>
<dbReference type="InterPro" id="IPR036390">
    <property type="entry name" value="WH_DNA-bd_sf"/>
</dbReference>
<proteinExistence type="inferred from homology"/>
<keyword evidence="1" id="KW-0238">DNA-binding</keyword>
<reference evidence="2 3" key="1">
    <citation type="submission" date="2023-10" db="EMBL/GenBank/DDBJ databases">
        <title>Novel methanotroph of the genus Methylocapsa from a subarctic wetland.</title>
        <authorList>
            <person name="Belova S.E."/>
            <person name="Oshkin I.Y."/>
            <person name="Miroshnikov K."/>
            <person name="Dedysh S.N."/>
        </authorList>
    </citation>
    <scope>NUCLEOTIDE SEQUENCE [LARGE SCALE GENOMIC DNA]</scope>
    <source>
        <strain evidence="2 3">RX1</strain>
    </source>
</reference>
<keyword evidence="1" id="KW-0805">Transcription regulation</keyword>
<comment type="subunit">
    <text evidence="1">Homodimer.</text>
</comment>
<sequence>MFKFMEDCRPEAPRAANLPSRSLLEKYGLRATRQRLGLAKLLFSKGDRHLTADALAVEAHAARIPASLATIYNVLNLFAQVGLVRSLPIEGAKTVFDTNTSDHSHFFFEDTGEVCDISAHEIRLAGDIEPPDGYEIVRVDVVVRLRPKMQSPVAIKA</sequence>